<dbReference type="PANTHER" id="PTHR15092">
    <property type="entry name" value="POLY A -SPECIFIC RIBONUCLEASE/TARGET OF EGR1, MEMBER 1"/>
    <property type="match status" value="1"/>
</dbReference>
<keyword evidence="4" id="KW-1185">Reference proteome</keyword>
<dbReference type="GO" id="GO:0000175">
    <property type="term" value="F:3'-5'-RNA exonuclease activity"/>
    <property type="evidence" value="ECO:0007669"/>
    <property type="project" value="TreeGrafter"/>
</dbReference>
<dbReference type="GO" id="GO:0000289">
    <property type="term" value="P:nuclear-transcribed mRNA poly(A) tail shortening"/>
    <property type="evidence" value="ECO:0007669"/>
    <property type="project" value="TreeGrafter"/>
</dbReference>
<dbReference type="PANTHER" id="PTHR15092:SF22">
    <property type="entry name" value="POLY(A)-SPECIFIC RIBONUCLEASE PNLDC1"/>
    <property type="match status" value="1"/>
</dbReference>
<feature type="region of interest" description="Disordered" evidence="2">
    <location>
        <begin position="435"/>
        <end position="474"/>
    </location>
</feature>
<reference evidence="3 4" key="1">
    <citation type="journal article" date="2015" name="Environ. Microbiol.">
        <title>Metagenome sequence of Elaphomyces granulatus from sporocarp tissue reveals Ascomycota ectomycorrhizal fingerprints of genome expansion and a Proteobacteria-rich microbiome.</title>
        <authorList>
            <person name="Quandt C.A."/>
            <person name="Kohler A."/>
            <person name="Hesse C.N."/>
            <person name="Sharpton T.J."/>
            <person name="Martin F."/>
            <person name="Spatafora J.W."/>
        </authorList>
    </citation>
    <scope>NUCLEOTIDE SEQUENCE [LARGE SCALE GENOMIC DNA]</scope>
    <source>
        <strain evidence="3 4">OSC145934</strain>
    </source>
</reference>
<proteinExistence type="inferred from homology"/>
<sequence length="570" mass="65351">MDVTKKTFPFYLPRILHDLTTCCFVCLDLEFSGIHAKTEGRLRDGMQTLQERYTEVRGAAEVYQILQIGLTIAHEDLNIGQYTLKTYTFLLNPIIDRRLEVERVWSYQSSAIEFLLRNNFRMQAVYEEGIPYISRDEEALAIAKTLERNHRIVRTKIDIQASDHESVEFLDGIRREINAWLSDEKATDDFLNIPPPRSRNEPRSPSEKLSTYQRKLIHQLVEIEYPSLVTDTKQSFIQISHHNEVKRGAVNERRLKRTEHHVLKQMGFRWIVEAIAGGDLSKLDSQSFSEIMSSPKVVEGNDTPDEFLEKTRKRLKAKRFVLVGHNSFTDLVYFSRCFFESLPERVEDFQAMIHQRFPFIIDTKFMATYKSSSTASPSLSEISERLLKVEGPETIIDPLHGKYNEKQLFHDAGYDSLRTAEIFIKLAAQQAVECTSNNTGSEDSRQESRFNPPSALGGNSTTISETDGKEPPEKRLKVAERAVRSAFAHSTKFDILAELEGNVEGSNQDGDETMAVEDGSTLNSEYETGILQRVKDGKLIPCFESTFWDAYRNQLRVFGTQEELCKLENV</sequence>
<dbReference type="Pfam" id="PF04857">
    <property type="entry name" value="CAF1"/>
    <property type="match status" value="1"/>
</dbReference>
<dbReference type="InterPro" id="IPR036397">
    <property type="entry name" value="RNaseH_sf"/>
</dbReference>
<dbReference type="InterPro" id="IPR012337">
    <property type="entry name" value="RNaseH-like_sf"/>
</dbReference>
<dbReference type="GO" id="GO:0003723">
    <property type="term" value="F:RNA binding"/>
    <property type="evidence" value="ECO:0007669"/>
    <property type="project" value="TreeGrafter"/>
</dbReference>
<feature type="region of interest" description="Disordered" evidence="2">
    <location>
        <begin position="188"/>
        <end position="209"/>
    </location>
</feature>
<dbReference type="OrthoDB" id="414075at2759"/>
<dbReference type="Gene3D" id="3.30.420.10">
    <property type="entry name" value="Ribonuclease H-like superfamily/Ribonuclease H"/>
    <property type="match status" value="2"/>
</dbReference>
<comment type="similarity">
    <text evidence="1">Belongs to the CAF1 family.</text>
</comment>
<evidence type="ECO:0000313" key="3">
    <source>
        <dbReference type="EMBL" id="OXV06841.1"/>
    </source>
</evidence>
<name>A0A232LRP7_9EURO</name>
<evidence type="ECO:0000256" key="1">
    <source>
        <dbReference type="ARBA" id="ARBA00008372"/>
    </source>
</evidence>
<dbReference type="Proteomes" id="UP000243515">
    <property type="component" value="Unassembled WGS sequence"/>
</dbReference>
<dbReference type="GO" id="GO:1990431">
    <property type="term" value="P:priRNA 3'-end processing"/>
    <property type="evidence" value="ECO:0007669"/>
    <property type="project" value="TreeGrafter"/>
</dbReference>
<dbReference type="EMBL" id="NPHW01005350">
    <property type="protein sequence ID" value="OXV06841.1"/>
    <property type="molecule type" value="Genomic_DNA"/>
</dbReference>
<evidence type="ECO:0000256" key="2">
    <source>
        <dbReference type="SAM" id="MobiDB-lite"/>
    </source>
</evidence>
<protein>
    <submittedName>
        <fullName evidence="3">Uncharacterized protein</fullName>
    </submittedName>
</protein>
<dbReference type="GO" id="GO:1990432">
    <property type="term" value="P:siRNA 3'-end processing"/>
    <property type="evidence" value="ECO:0007669"/>
    <property type="project" value="TreeGrafter"/>
</dbReference>
<dbReference type="GO" id="GO:0005634">
    <property type="term" value="C:nucleus"/>
    <property type="evidence" value="ECO:0007669"/>
    <property type="project" value="TreeGrafter"/>
</dbReference>
<evidence type="ECO:0000313" key="4">
    <source>
        <dbReference type="Proteomes" id="UP000243515"/>
    </source>
</evidence>
<dbReference type="InterPro" id="IPR006941">
    <property type="entry name" value="RNase_CAF1"/>
</dbReference>
<organism evidence="3 4">
    <name type="scientific">Elaphomyces granulatus</name>
    <dbReference type="NCBI Taxonomy" id="519963"/>
    <lineage>
        <taxon>Eukaryota</taxon>
        <taxon>Fungi</taxon>
        <taxon>Dikarya</taxon>
        <taxon>Ascomycota</taxon>
        <taxon>Pezizomycotina</taxon>
        <taxon>Eurotiomycetes</taxon>
        <taxon>Eurotiomycetidae</taxon>
        <taxon>Eurotiales</taxon>
        <taxon>Elaphomycetaceae</taxon>
        <taxon>Elaphomyces</taxon>
    </lineage>
</organism>
<accession>A0A232LRP7</accession>
<gene>
    <name evidence="3" type="ORF">Egran_05393</name>
</gene>
<dbReference type="InterPro" id="IPR051181">
    <property type="entry name" value="CAF1_poly(A)_ribonucleases"/>
</dbReference>
<dbReference type="AlphaFoldDB" id="A0A232LRP7"/>
<comment type="caution">
    <text evidence="3">The sequence shown here is derived from an EMBL/GenBank/DDBJ whole genome shotgun (WGS) entry which is preliminary data.</text>
</comment>
<dbReference type="SUPFAM" id="SSF53098">
    <property type="entry name" value="Ribonuclease H-like"/>
    <property type="match status" value="1"/>
</dbReference>